<accession>A0A1Q4VBF2</accession>
<evidence type="ECO:0000313" key="1">
    <source>
        <dbReference type="EMBL" id="OKH95059.1"/>
    </source>
</evidence>
<name>A0A1Q4VBF2_9ACTN</name>
<proteinExistence type="predicted"/>
<keyword evidence="2" id="KW-1185">Reference proteome</keyword>
<dbReference type="AlphaFoldDB" id="A0A1Q4VBF2"/>
<protein>
    <submittedName>
        <fullName evidence="1">Uncharacterized protein</fullName>
    </submittedName>
</protein>
<gene>
    <name evidence="1" type="ORF">AB852_13150</name>
</gene>
<organism evidence="1 2">
    <name type="scientific">Streptomyces uncialis</name>
    <dbReference type="NCBI Taxonomy" id="1048205"/>
    <lineage>
        <taxon>Bacteria</taxon>
        <taxon>Bacillati</taxon>
        <taxon>Actinomycetota</taxon>
        <taxon>Actinomycetes</taxon>
        <taxon>Kitasatosporales</taxon>
        <taxon>Streptomycetaceae</taxon>
        <taxon>Streptomyces</taxon>
    </lineage>
</organism>
<dbReference type="Proteomes" id="UP000186455">
    <property type="component" value="Unassembled WGS sequence"/>
</dbReference>
<comment type="caution">
    <text evidence="1">The sequence shown here is derived from an EMBL/GenBank/DDBJ whole genome shotgun (WGS) entry which is preliminary data.</text>
</comment>
<evidence type="ECO:0000313" key="2">
    <source>
        <dbReference type="Proteomes" id="UP000186455"/>
    </source>
</evidence>
<dbReference type="RefSeq" id="WP_073787366.1">
    <property type="nucleotide sequence ID" value="NZ_LFBV01000002.1"/>
</dbReference>
<reference evidence="1 2" key="1">
    <citation type="submission" date="2015-06" db="EMBL/GenBank/DDBJ databases">
        <title>Cloning and characterization of the uncialamcin biosynthetic gene cluster.</title>
        <authorList>
            <person name="Yan X."/>
            <person name="Huang T."/>
            <person name="Ge H."/>
            <person name="Shen B."/>
        </authorList>
    </citation>
    <scope>NUCLEOTIDE SEQUENCE [LARGE SCALE GENOMIC DNA]</scope>
    <source>
        <strain evidence="1 2">DCA2648</strain>
    </source>
</reference>
<dbReference type="EMBL" id="LFBV01000002">
    <property type="protein sequence ID" value="OKH95059.1"/>
    <property type="molecule type" value="Genomic_DNA"/>
</dbReference>
<sequence>MIELNDPQLVERDLVLTPMGVLRDTGGPVPAGGDGTEPLAGRVRVGGPHAVRLTPEELAADPELARYAKDQAALYDHYLVRLAITFATGPRAPRLEFAHVGITLSSTGWAPQPVVHSMDPLRLSDEVRSQRSWRLGPQLALLGAEASLGELGRTRDFTTHQPLVQAMDLGSARPAWEFRRTEATELTGSYPLGLVVRCGAGTVTELSCTVTAGVKPGGPLRRYRRELPDPLRLEAVL</sequence>